<sequence>MDTLGMANGQDMPHQTGEPTDQLTLGLALDDSAVFANYFPCDGNALALAKLTSVGLDGKGADFIFLWGEGSPGLTHLLQATCHQSAALGLASFYLSLQEVDQLTPDVFEGLESLEVICLDDLDAVAGLAEWEAALFTLFNKIKEAGNTLVIASRLTPTNLPVILPDLKSRLQSGLTLQVHELTDEQKRDALIMRARMRGMEMSPAVGEYILARAERGLPALLKLLDRLDASTIKQQRLLTIPLVKSTLGW</sequence>
<dbReference type="Pfam" id="PF22688">
    <property type="entry name" value="Hda_lid"/>
    <property type="match status" value="1"/>
</dbReference>
<organism evidence="4 5">
    <name type="scientific">OM182 bacterium BACL3 MAG-120920-bin41</name>
    <dbReference type="NCBI Taxonomy" id="1655580"/>
    <lineage>
        <taxon>Bacteria</taxon>
        <taxon>Pseudomonadati</taxon>
        <taxon>Pseudomonadota</taxon>
        <taxon>Gammaproteobacteria</taxon>
        <taxon>OMG group</taxon>
        <taxon>OM182 clade</taxon>
    </lineage>
</organism>
<evidence type="ECO:0000313" key="5">
    <source>
        <dbReference type="Proteomes" id="UP000051547"/>
    </source>
</evidence>
<dbReference type="EMBL" id="LIBE01000472">
    <property type="protein sequence ID" value="KRO78819.1"/>
    <property type="molecule type" value="Genomic_DNA"/>
</dbReference>
<dbReference type="PANTHER" id="PTHR30050">
    <property type="entry name" value="CHROMOSOMAL REPLICATION INITIATOR PROTEIN DNAA"/>
    <property type="match status" value="1"/>
</dbReference>
<feature type="domain" description="Hda lid" evidence="3">
    <location>
        <begin position="184"/>
        <end position="248"/>
    </location>
</feature>
<evidence type="ECO:0000259" key="3">
    <source>
        <dbReference type="Pfam" id="PF22688"/>
    </source>
</evidence>
<dbReference type="InterPro" id="IPR013317">
    <property type="entry name" value="DnaA_dom"/>
</dbReference>
<dbReference type="Gene3D" id="3.40.50.300">
    <property type="entry name" value="P-loop containing nucleotide triphosphate hydrolases"/>
    <property type="match status" value="1"/>
</dbReference>
<evidence type="ECO:0000313" key="4">
    <source>
        <dbReference type="EMBL" id="KRO78819.1"/>
    </source>
</evidence>
<evidence type="ECO:0000256" key="1">
    <source>
        <dbReference type="SAM" id="MobiDB-lite"/>
    </source>
</evidence>
<name>A0A0R2T273_9GAMM</name>
<protein>
    <submittedName>
        <fullName evidence="4">Uncharacterized protein</fullName>
    </submittedName>
</protein>
<dbReference type="InterPro" id="IPR027417">
    <property type="entry name" value="P-loop_NTPase"/>
</dbReference>
<dbReference type="Gene3D" id="1.10.8.60">
    <property type="match status" value="1"/>
</dbReference>
<gene>
    <name evidence="4" type="ORF">ABR72_06675</name>
</gene>
<dbReference type="SUPFAM" id="SSF52540">
    <property type="entry name" value="P-loop containing nucleoside triphosphate hydrolases"/>
    <property type="match status" value="1"/>
</dbReference>
<dbReference type="InterPro" id="IPR017788">
    <property type="entry name" value="Hda"/>
</dbReference>
<evidence type="ECO:0000259" key="2">
    <source>
        <dbReference type="Pfam" id="PF00308"/>
    </source>
</evidence>
<comment type="caution">
    <text evidence="4">The sequence shown here is derived from an EMBL/GenBank/DDBJ whole genome shotgun (WGS) entry which is preliminary data.</text>
</comment>
<reference evidence="4 5" key="1">
    <citation type="submission" date="2015-10" db="EMBL/GenBank/DDBJ databases">
        <title>Metagenome-Assembled Genomes uncover a global brackish microbiome.</title>
        <authorList>
            <person name="Hugerth L.W."/>
            <person name="Larsson J."/>
            <person name="Alneberg J."/>
            <person name="Lindh M.V."/>
            <person name="Legrand C."/>
            <person name="Pinhassi J."/>
            <person name="Andersson A.F."/>
        </authorList>
    </citation>
    <scope>NUCLEOTIDE SEQUENCE [LARGE SCALE GENOMIC DNA]</scope>
    <source>
        <strain evidence="4">BACL4 MAG-120920-bin41</strain>
    </source>
</reference>
<dbReference type="InterPro" id="IPR055199">
    <property type="entry name" value="Hda_lid"/>
</dbReference>
<feature type="domain" description="Chromosomal replication initiator protein DnaA ATPAse" evidence="2">
    <location>
        <begin position="30"/>
        <end position="177"/>
    </location>
</feature>
<dbReference type="PANTHER" id="PTHR30050:SF5">
    <property type="entry name" value="DNAA REGULATORY INACTIVATOR HDA"/>
    <property type="match status" value="1"/>
</dbReference>
<dbReference type="NCBIfam" id="TIGR03420">
    <property type="entry name" value="DnaA_homol_Hda"/>
    <property type="match status" value="1"/>
</dbReference>
<accession>A0A0R2T273</accession>
<dbReference type="AlphaFoldDB" id="A0A0R2T273"/>
<proteinExistence type="predicted"/>
<dbReference type="Proteomes" id="UP000051547">
    <property type="component" value="Unassembled WGS sequence"/>
</dbReference>
<dbReference type="GO" id="GO:0032297">
    <property type="term" value="P:negative regulation of DNA-templated DNA replication initiation"/>
    <property type="evidence" value="ECO:0007669"/>
    <property type="project" value="InterPro"/>
</dbReference>
<dbReference type="GO" id="GO:0006270">
    <property type="term" value="P:DNA replication initiation"/>
    <property type="evidence" value="ECO:0007669"/>
    <property type="project" value="TreeGrafter"/>
</dbReference>
<feature type="region of interest" description="Disordered" evidence="1">
    <location>
        <begin position="1"/>
        <end position="21"/>
    </location>
</feature>
<dbReference type="Pfam" id="PF00308">
    <property type="entry name" value="Bac_DnaA"/>
    <property type="match status" value="1"/>
</dbReference>